<dbReference type="EMBL" id="BKAU01000001">
    <property type="protein sequence ID" value="GEP95385.1"/>
    <property type="molecule type" value="Genomic_DNA"/>
</dbReference>
<feature type="chain" id="PRO_5022230441" description="BatD protein" evidence="2">
    <location>
        <begin position="25"/>
        <end position="332"/>
    </location>
</feature>
<feature type="transmembrane region" description="Helical" evidence="1">
    <location>
        <begin position="171"/>
        <end position="191"/>
    </location>
</feature>
<keyword evidence="1" id="KW-0472">Membrane</keyword>
<comment type="caution">
    <text evidence="3">The sequence shown here is derived from an EMBL/GenBank/DDBJ whole genome shotgun (WGS) entry which is preliminary data.</text>
</comment>
<reference evidence="3 4" key="1">
    <citation type="submission" date="2019-07" db="EMBL/GenBank/DDBJ databases">
        <title>Whole genome shotgun sequence of Chitinophaga cymbidii NBRC 109752.</title>
        <authorList>
            <person name="Hosoyama A."/>
            <person name="Uohara A."/>
            <person name="Ohji S."/>
            <person name="Ichikawa N."/>
        </authorList>
    </citation>
    <scope>NUCLEOTIDE SEQUENCE [LARGE SCALE GENOMIC DNA]</scope>
    <source>
        <strain evidence="3 4">NBRC 109752</strain>
    </source>
</reference>
<keyword evidence="1" id="KW-1133">Transmembrane helix</keyword>
<accession>A0A512RI72</accession>
<protein>
    <recommendedName>
        <fullName evidence="5">BatD protein</fullName>
    </recommendedName>
</protein>
<feature type="signal peptide" evidence="2">
    <location>
        <begin position="1"/>
        <end position="24"/>
    </location>
</feature>
<sequence>MRLKEKIFVFALLGCLWTTSPLMAQEQYQDYFQVKAIPDTTQIRIGEAVKISVTAKVMIYALKGAQIKVVFPNLPDSLNHLEIVERTPLDTIGSDANQKVWKQTITLTSFDSGRWELPPMKFEVFSVTDGSYDSVFTDPIFIDVNTVAVDTTKAFKPIKPLRSVAWNILDYWPYLLAALVLAVLIVFYFVFWRKRKPQTPPAPPKPSKPPYQLAMEQLEQLGKDKPWNTDVKSYYTQLTDILRQYFEQQFHIAALEQTSAELLQNIKPVTILNQQRDKLQAILVVADLAKFAKMQPSPQEHEDCLQKAIAIVEWTKATAMPANNPADNSTNQ</sequence>
<dbReference type="Proteomes" id="UP000321436">
    <property type="component" value="Unassembled WGS sequence"/>
</dbReference>
<dbReference type="OrthoDB" id="9807384at2"/>
<gene>
    <name evidence="3" type="ORF">CCY01nite_16450</name>
</gene>
<organism evidence="3 4">
    <name type="scientific">Chitinophaga cymbidii</name>
    <dbReference type="NCBI Taxonomy" id="1096750"/>
    <lineage>
        <taxon>Bacteria</taxon>
        <taxon>Pseudomonadati</taxon>
        <taxon>Bacteroidota</taxon>
        <taxon>Chitinophagia</taxon>
        <taxon>Chitinophagales</taxon>
        <taxon>Chitinophagaceae</taxon>
        <taxon>Chitinophaga</taxon>
    </lineage>
</organism>
<evidence type="ECO:0000313" key="3">
    <source>
        <dbReference type="EMBL" id="GEP95385.1"/>
    </source>
</evidence>
<keyword evidence="2" id="KW-0732">Signal</keyword>
<evidence type="ECO:0008006" key="5">
    <source>
        <dbReference type="Google" id="ProtNLM"/>
    </source>
</evidence>
<keyword evidence="1" id="KW-0812">Transmembrane</keyword>
<evidence type="ECO:0000313" key="4">
    <source>
        <dbReference type="Proteomes" id="UP000321436"/>
    </source>
</evidence>
<evidence type="ECO:0000256" key="1">
    <source>
        <dbReference type="SAM" id="Phobius"/>
    </source>
</evidence>
<proteinExistence type="predicted"/>
<dbReference type="RefSeq" id="WP_146859592.1">
    <property type="nucleotide sequence ID" value="NZ_BKAU01000001.1"/>
</dbReference>
<keyword evidence="4" id="KW-1185">Reference proteome</keyword>
<name>A0A512RI72_9BACT</name>
<dbReference type="AlphaFoldDB" id="A0A512RI72"/>
<evidence type="ECO:0000256" key="2">
    <source>
        <dbReference type="SAM" id="SignalP"/>
    </source>
</evidence>